<dbReference type="InterPro" id="IPR016419">
    <property type="entry name" value="Prepilin_Pept-dep_B_prd"/>
</dbReference>
<dbReference type="PIRSF" id="PIRSF004525">
    <property type="entry name" value="Pilin_peptidase-dep_B_prd"/>
    <property type="match status" value="1"/>
</dbReference>
<dbReference type="Proteomes" id="UP000859505">
    <property type="component" value="Unassembled WGS sequence"/>
</dbReference>
<dbReference type="EMBL" id="DACTUL010000016">
    <property type="protein sequence ID" value="HAT6344609.1"/>
    <property type="molecule type" value="Genomic_DNA"/>
</dbReference>
<dbReference type="InterPro" id="IPR045584">
    <property type="entry name" value="Pilin-like"/>
</dbReference>
<feature type="transmembrane region" description="Helical" evidence="1">
    <location>
        <begin position="13"/>
        <end position="35"/>
    </location>
</feature>
<keyword evidence="1" id="KW-0812">Transmembrane</keyword>
<dbReference type="AlphaFoldDB" id="A0AAD3UB77"/>
<sequence length="207" mass="22359">MQLKIRGFNLVELMVAMVAGLLLVAAVISLFATILKANYTAMQTSRLNQEVQLLTDMIARDIQRAGYDANATQFLAAPSGSRSSFYFDTATDLMSETATGSGLYTCIRVRYDNDENGVLSSDDTLVYSYSSSSKGIKQGTGTTTCGNGSLISSDDTVEITAMTFRLLPSSQVSGARALQLMVSGRFKATPALTLNLQRDIKLRNDGY</sequence>
<keyword evidence="1" id="KW-1133">Transmembrane helix</keyword>
<keyword evidence="1" id="KW-0472">Membrane</keyword>
<evidence type="ECO:0000256" key="1">
    <source>
        <dbReference type="SAM" id="Phobius"/>
    </source>
</evidence>
<name>A0AAD3UB77_AERHY</name>
<gene>
    <name evidence="2" type="ORF">JAJ28_002340</name>
</gene>
<organism evidence="2 3">
    <name type="scientific">Aeromonas hydrophila</name>
    <dbReference type="NCBI Taxonomy" id="644"/>
    <lineage>
        <taxon>Bacteria</taxon>
        <taxon>Pseudomonadati</taxon>
        <taxon>Pseudomonadota</taxon>
        <taxon>Gammaproteobacteria</taxon>
        <taxon>Aeromonadales</taxon>
        <taxon>Aeromonadaceae</taxon>
        <taxon>Aeromonas</taxon>
    </lineage>
</organism>
<evidence type="ECO:0000313" key="2">
    <source>
        <dbReference type="EMBL" id="HAT6344609.1"/>
    </source>
</evidence>
<comment type="caution">
    <text evidence="2">The sequence shown here is derived from an EMBL/GenBank/DDBJ whole genome shotgun (WGS) entry which is preliminary data.</text>
</comment>
<protein>
    <submittedName>
        <fullName evidence="2">Type IV pilin</fullName>
    </submittedName>
</protein>
<proteinExistence type="predicted"/>
<reference evidence="2" key="1">
    <citation type="journal article" date="2018" name="Genome Biol.">
        <title>SKESA: strategic k-mer extension for scrupulous assemblies.</title>
        <authorList>
            <person name="Souvorov A."/>
            <person name="Agarwala R."/>
            <person name="Lipman D.J."/>
        </authorList>
    </citation>
    <scope>NUCLEOTIDE SEQUENCE</scope>
    <source>
        <strain evidence="2">OLC2673_Aeromonas</strain>
    </source>
</reference>
<accession>A0AAD3UB77</accession>
<reference evidence="2" key="2">
    <citation type="submission" date="2020-01" db="EMBL/GenBank/DDBJ databases">
        <authorList>
            <consortium name="NCBI Pathogen Detection Project"/>
        </authorList>
    </citation>
    <scope>NUCLEOTIDE SEQUENCE</scope>
    <source>
        <strain evidence="2">OLC2673_Aeromonas</strain>
    </source>
</reference>
<dbReference type="SUPFAM" id="SSF54523">
    <property type="entry name" value="Pili subunits"/>
    <property type="match status" value="1"/>
</dbReference>
<evidence type="ECO:0000313" key="3">
    <source>
        <dbReference type="Proteomes" id="UP000859505"/>
    </source>
</evidence>